<evidence type="ECO:0000313" key="1">
    <source>
        <dbReference type="Proteomes" id="UP000095283"/>
    </source>
</evidence>
<accession>A0A1I7XEL5</accession>
<evidence type="ECO:0000313" key="2">
    <source>
        <dbReference type="WBParaSite" id="Hba_15979"/>
    </source>
</evidence>
<name>A0A1I7XEL5_HETBA</name>
<keyword evidence="1" id="KW-1185">Reference proteome</keyword>
<sequence length="641" mass="73805">MLQQHSSLVGTRREYCVEYAVFGDSSCSNYFEVRKHVSFYGSRSLIRAAFTSRYRNELIKEMNPNKDVQYMPFISMDPHPNEENMSDAELNMAVVKMMDLFNYPGKEHYSFKKKSCLDTKQPKPKPDFWPRQVRFTPLLSTDLAKIMESDTPTLLLQRREAFRIVLSHMREYYASLLRKLDSNSNGITETYETNKSQHLHLNGILSPIPQTTSIVESSRDYIDDLEPIVVVDDVQMCNTLNNAKTIPSYSLSENKSQLLLCQLPPPSLENNCTQQPQNVRECTSSAFPIDGLVSYNSSNLGKRTIPEYGSEHITMMRAPNSVIGTWKCADRVAAINAKKKAFHYHNISYEIHEPIVNLNQIKDEYGDPMKHIKNCDFPEEVAHTEEVEGKNDLILVDTQEYNLIEKGVNESEAHSHMVFEDNIVENRLPNRLLVSTGTDMDIDDEYSVDIQTNINRLSNGSTHYVERRNQVTPLIENHRDTGLSVPQKYLVNTFSIKHLNITSFYEQQSLSYFMLRVPQIVSLLKEALDIDAALAKSTPEDQILSAFEMYEEWPTLEFPDLGNTILDLFTKNIIDALRNVFRRRWEDSIDIPRGLAIERQATEIETILDSIRVLTHSASRKYQNEVVDSFFSDLYYFLVST</sequence>
<proteinExistence type="predicted"/>
<dbReference type="WBParaSite" id="Hba_15979">
    <property type="protein sequence ID" value="Hba_15979"/>
    <property type="gene ID" value="Hba_15979"/>
</dbReference>
<protein>
    <submittedName>
        <fullName evidence="2">Histone deacetylase</fullName>
    </submittedName>
</protein>
<dbReference type="Proteomes" id="UP000095283">
    <property type="component" value="Unplaced"/>
</dbReference>
<dbReference type="AlphaFoldDB" id="A0A1I7XEL5"/>
<reference evidence="2" key="1">
    <citation type="submission" date="2016-11" db="UniProtKB">
        <authorList>
            <consortium name="WormBaseParasite"/>
        </authorList>
    </citation>
    <scope>IDENTIFICATION</scope>
</reference>
<organism evidence="1 2">
    <name type="scientific">Heterorhabditis bacteriophora</name>
    <name type="common">Entomopathogenic nematode worm</name>
    <dbReference type="NCBI Taxonomy" id="37862"/>
    <lineage>
        <taxon>Eukaryota</taxon>
        <taxon>Metazoa</taxon>
        <taxon>Ecdysozoa</taxon>
        <taxon>Nematoda</taxon>
        <taxon>Chromadorea</taxon>
        <taxon>Rhabditida</taxon>
        <taxon>Rhabditina</taxon>
        <taxon>Rhabditomorpha</taxon>
        <taxon>Strongyloidea</taxon>
        <taxon>Heterorhabditidae</taxon>
        <taxon>Heterorhabditis</taxon>
    </lineage>
</organism>